<evidence type="ECO:0000256" key="5">
    <source>
        <dbReference type="ARBA" id="ARBA00022448"/>
    </source>
</evidence>
<evidence type="ECO:0000256" key="8">
    <source>
        <dbReference type="ARBA" id="ARBA00022792"/>
    </source>
</evidence>
<evidence type="ECO:0000256" key="10">
    <source>
        <dbReference type="ARBA" id="ARBA00022982"/>
    </source>
</evidence>
<dbReference type="FunCoup" id="A0A5N4ADX9">
    <property type="interactions" value="405"/>
</dbReference>
<comment type="subcellular location">
    <subcellularLocation>
        <location evidence="2">Mitochondrion inner membrane</location>
        <topology evidence="2">Single-pass membrane protein</topology>
    </subcellularLocation>
</comment>
<evidence type="ECO:0000256" key="2">
    <source>
        <dbReference type="ARBA" id="ARBA00004434"/>
    </source>
</evidence>
<keyword evidence="9" id="KW-0809">Transit peptide</keyword>
<evidence type="ECO:0000256" key="16">
    <source>
        <dbReference type="ARBA" id="ARBA00046528"/>
    </source>
</evidence>
<dbReference type="InterPro" id="IPR019329">
    <property type="entry name" value="NADH_UbQ_OxRdtase_ESSS_su"/>
</dbReference>
<protein>
    <recommendedName>
        <fullName evidence="4">NADH dehydrogenase [ubiquinone] 1 beta subcomplex subunit 11, mitochondrial</fullName>
    </recommendedName>
    <alternativeName>
        <fullName evidence="15">Complex I-ESSS</fullName>
    </alternativeName>
    <alternativeName>
        <fullName evidence="14">NADH-ubiquinone oxidoreductase ESSS subunit</fullName>
    </alternativeName>
</protein>
<evidence type="ECO:0000256" key="1">
    <source>
        <dbReference type="ARBA" id="ARBA00003195"/>
    </source>
</evidence>
<feature type="transmembrane region" description="Helical" evidence="17">
    <location>
        <begin position="70"/>
        <end position="90"/>
    </location>
</feature>
<evidence type="ECO:0000256" key="6">
    <source>
        <dbReference type="ARBA" id="ARBA00022660"/>
    </source>
</evidence>
<evidence type="ECO:0000256" key="14">
    <source>
        <dbReference type="ARBA" id="ARBA00030753"/>
    </source>
</evidence>
<gene>
    <name evidence="18" type="ORF">PPYR_12372</name>
</gene>
<accession>A0A5N4ADX9</accession>
<name>A0A5N4ADX9_PHOPY</name>
<sequence length="145" mass="16647">MAYVQRIFKLSLKKLKSLPRQASSSSSSSSKCAEEVMDPKKTSEIIEKISANWISYGFDRKDERTDRIETNLSFFFCVTLGLVCTVYGFMYAPDVKLKSWAQREAFIQLRRREAKCLKPIDCNLVDPSKFTLPSEDQLCDVEVII</sequence>
<organism evidence="18 19">
    <name type="scientific">Photinus pyralis</name>
    <name type="common">Common eastern firefly</name>
    <name type="synonym">Lampyris pyralis</name>
    <dbReference type="NCBI Taxonomy" id="7054"/>
    <lineage>
        <taxon>Eukaryota</taxon>
        <taxon>Metazoa</taxon>
        <taxon>Ecdysozoa</taxon>
        <taxon>Arthropoda</taxon>
        <taxon>Hexapoda</taxon>
        <taxon>Insecta</taxon>
        <taxon>Pterygota</taxon>
        <taxon>Neoptera</taxon>
        <taxon>Endopterygota</taxon>
        <taxon>Coleoptera</taxon>
        <taxon>Polyphaga</taxon>
        <taxon>Elateriformia</taxon>
        <taxon>Elateroidea</taxon>
        <taxon>Lampyridae</taxon>
        <taxon>Lampyrinae</taxon>
        <taxon>Photinus</taxon>
    </lineage>
</organism>
<keyword evidence="5" id="KW-0813">Transport</keyword>
<evidence type="ECO:0000256" key="7">
    <source>
        <dbReference type="ARBA" id="ARBA00022692"/>
    </source>
</evidence>
<comment type="similarity">
    <text evidence="3">Belongs to the complex I NDUFB11 subunit family.</text>
</comment>
<keyword evidence="13 17" id="KW-0472">Membrane</keyword>
<dbReference type="PANTHER" id="PTHR13327">
    <property type="entry name" value="NADH-UBIQUINONE OXIDOREDUCTASE ESSS SUBUNIT, MITOCHONDRIAL PRECURSOR"/>
    <property type="match status" value="1"/>
</dbReference>
<keyword evidence="11 17" id="KW-1133">Transmembrane helix</keyword>
<dbReference type="Pfam" id="PF10183">
    <property type="entry name" value="ESSS"/>
    <property type="match status" value="1"/>
</dbReference>
<dbReference type="Proteomes" id="UP000327044">
    <property type="component" value="Unassembled WGS sequence"/>
</dbReference>
<evidence type="ECO:0000256" key="13">
    <source>
        <dbReference type="ARBA" id="ARBA00023136"/>
    </source>
</evidence>
<dbReference type="AlphaFoldDB" id="A0A5N4ADX9"/>
<comment type="function">
    <text evidence="1">Accessory subunit of the mitochondrial membrane respiratory chain NADH dehydrogenase (Complex I), that is believed not to be involved in catalysis. Complex I functions in the transfer of electrons from NADH to the respiratory chain. The immediate electron acceptor for the enzyme is believed to be ubiquinone.</text>
</comment>
<keyword evidence="6" id="KW-0679">Respiratory chain</keyword>
<dbReference type="PANTHER" id="PTHR13327:SF0">
    <property type="entry name" value="NADH DEHYDROGENASE [UBIQUINONE] 1 BETA SUBCOMPLEX SUBUNIT 11, MITOCHONDRIAL"/>
    <property type="match status" value="1"/>
</dbReference>
<reference evidence="18 19" key="1">
    <citation type="journal article" date="2018" name="Elife">
        <title>Firefly genomes illuminate parallel origins of bioluminescence in beetles.</title>
        <authorList>
            <person name="Fallon T.R."/>
            <person name="Lower S.E."/>
            <person name="Chang C.H."/>
            <person name="Bessho-Uehara M."/>
            <person name="Martin G.J."/>
            <person name="Bewick A.J."/>
            <person name="Behringer M."/>
            <person name="Debat H.J."/>
            <person name="Wong I."/>
            <person name="Day J.C."/>
            <person name="Suvorov A."/>
            <person name="Silva C.J."/>
            <person name="Stanger-Hall K.F."/>
            <person name="Hall D.W."/>
            <person name="Schmitz R.J."/>
            <person name="Nelson D.R."/>
            <person name="Lewis S.M."/>
            <person name="Shigenobu S."/>
            <person name="Bybee S.M."/>
            <person name="Larracuente A.M."/>
            <person name="Oba Y."/>
            <person name="Weng J.K."/>
        </authorList>
    </citation>
    <scope>NUCLEOTIDE SEQUENCE [LARGE SCALE GENOMIC DNA]</scope>
    <source>
        <strain evidence="18">1611_PpyrPB1</strain>
        <tissue evidence="18">Whole body</tissue>
    </source>
</reference>
<keyword evidence="7 17" id="KW-0812">Transmembrane</keyword>
<evidence type="ECO:0000313" key="19">
    <source>
        <dbReference type="Proteomes" id="UP000327044"/>
    </source>
</evidence>
<keyword evidence="19" id="KW-1185">Reference proteome</keyword>
<evidence type="ECO:0000256" key="17">
    <source>
        <dbReference type="SAM" id="Phobius"/>
    </source>
</evidence>
<proteinExistence type="inferred from homology"/>
<keyword evidence="10" id="KW-0249">Electron transport</keyword>
<dbReference type="EMBL" id="VVIM01000008">
    <property type="protein sequence ID" value="KAB0795533.1"/>
    <property type="molecule type" value="Genomic_DNA"/>
</dbReference>
<dbReference type="OrthoDB" id="5917019at2759"/>
<dbReference type="InParanoid" id="A0A5N4ADX9"/>
<evidence type="ECO:0000256" key="4">
    <source>
        <dbReference type="ARBA" id="ARBA00018632"/>
    </source>
</evidence>
<evidence type="ECO:0000256" key="9">
    <source>
        <dbReference type="ARBA" id="ARBA00022946"/>
    </source>
</evidence>
<evidence type="ECO:0000256" key="11">
    <source>
        <dbReference type="ARBA" id="ARBA00022989"/>
    </source>
</evidence>
<comment type="subunit">
    <text evidence="16">Complex I is composed of 45 different subunits. Interacts with BCAP31.</text>
</comment>
<evidence type="ECO:0000256" key="3">
    <source>
        <dbReference type="ARBA" id="ARBA00008915"/>
    </source>
</evidence>
<evidence type="ECO:0000256" key="12">
    <source>
        <dbReference type="ARBA" id="ARBA00023128"/>
    </source>
</evidence>
<keyword evidence="8" id="KW-0999">Mitochondrion inner membrane</keyword>
<dbReference type="GO" id="GO:0005743">
    <property type="term" value="C:mitochondrial inner membrane"/>
    <property type="evidence" value="ECO:0007669"/>
    <property type="project" value="UniProtKB-SubCell"/>
</dbReference>
<keyword evidence="12" id="KW-0496">Mitochondrion</keyword>
<evidence type="ECO:0000313" key="18">
    <source>
        <dbReference type="EMBL" id="KAB0795533.1"/>
    </source>
</evidence>
<comment type="caution">
    <text evidence="18">The sequence shown here is derived from an EMBL/GenBank/DDBJ whole genome shotgun (WGS) entry which is preliminary data.</text>
</comment>
<evidence type="ECO:0000256" key="15">
    <source>
        <dbReference type="ARBA" id="ARBA00031387"/>
    </source>
</evidence>